<dbReference type="Proteomes" id="UP001199469">
    <property type="component" value="Unassembled WGS sequence"/>
</dbReference>
<sequence length="211" mass="20708">MTAPVSTSPAVSFLPALGAQSGSADVPALRTATSLVVLAQSTYRSLTGLPAGGGDRANPVVRDLLSAATTELGDARDALSSATTGAGGRPQTAPDPVYSSVVAQALPTVRSPADVVGVALTLEDVLAQTLVADAAGLSTPALRATALRLGAAAASRKASLLIVSSLLSSAQSDLVVAPPDLTALPAAVGTVGFPDTRFPTSKASPPEEGSG</sequence>
<dbReference type="EMBL" id="JAJNDB010000001">
    <property type="protein sequence ID" value="MCD2192676.1"/>
    <property type="molecule type" value="Genomic_DNA"/>
</dbReference>
<evidence type="ECO:0000313" key="2">
    <source>
        <dbReference type="Proteomes" id="UP001199469"/>
    </source>
</evidence>
<protein>
    <recommendedName>
        <fullName evidence="3">DUF4439 domain-containing protein</fullName>
    </recommendedName>
</protein>
<keyword evidence="2" id="KW-1185">Reference proteome</keyword>
<dbReference type="InterPro" id="IPR009078">
    <property type="entry name" value="Ferritin-like_SF"/>
</dbReference>
<evidence type="ECO:0000313" key="1">
    <source>
        <dbReference type="EMBL" id="MCD2192676.1"/>
    </source>
</evidence>
<dbReference type="RefSeq" id="WP_230730355.1">
    <property type="nucleotide sequence ID" value="NZ_JAJNDB010000001.1"/>
</dbReference>
<organism evidence="1 2">
    <name type="scientific">Actinomycetospora endophytica</name>
    <dbReference type="NCBI Taxonomy" id="2291215"/>
    <lineage>
        <taxon>Bacteria</taxon>
        <taxon>Bacillati</taxon>
        <taxon>Actinomycetota</taxon>
        <taxon>Actinomycetes</taxon>
        <taxon>Pseudonocardiales</taxon>
        <taxon>Pseudonocardiaceae</taxon>
        <taxon>Actinomycetospora</taxon>
    </lineage>
</organism>
<reference evidence="1 2" key="1">
    <citation type="submission" date="2021-11" db="EMBL/GenBank/DDBJ databases">
        <title>Draft genome sequence of Actinomycetospora sp. SF1 isolated from the rhizosphere soil.</title>
        <authorList>
            <person name="Duangmal K."/>
            <person name="Chantavorakit T."/>
        </authorList>
    </citation>
    <scope>NUCLEOTIDE SEQUENCE [LARGE SCALE GENOMIC DNA]</scope>
    <source>
        <strain evidence="1 2">TBRC 5722</strain>
    </source>
</reference>
<accession>A0ABS8P341</accession>
<proteinExistence type="predicted"/>
<comment type="caution">
    <text evidence="1">The sequence shown here is derived from an EMBL/GenBank/DDBJ whole genome shotgun (WGS) entry which is preliminary data.</text>
</comment>
<dbReference type="InterPro" id="IPR012347">
    <property type="entry name" value="Ferritin-like"/>
</dbReference>
<dbReference type="SUPFAM" id="SSF47240">
    <property type="entry name" value="Ferritin-like"/>
    <property type="match status" value="1"/>
</dbReference>
<dbReference type="Gene3D" id="1.20.1260.10">
    <property type="match status" value="1"/>
</dbReference>
<gene>
    <name evidence="1" type="ORF">LQ327_04635</name>
</gene>
<evidence type="ECO:0008006" key="3">
    <source>
        <dbReference type="Google" id="ProtNLM"/>
    </source>
</evidence>
<name>A0ABS8P341_9PSEU</name>